<dbReference type="Proteomes" id="UP001178507">
    <property type="component" value="Unassembled WGS sequence"/>
</dbReference>
<sequence length="471" mass="51229">MEDASGQAQGRVFLAEAVFQACLTYAHVSCVEVQGLLFGDVEEVDGSSWSRPDVTIWGMQNRLTANSGEFLELPAEELVFAQQEAEDLAKQVGRPTRVIGWAISRSRAESPNDEDLERQLHYQLVVDGHFVGLAVKPAQQKGAGLQSAMTAFRSVQQQADSSRLRQTPQVIVVPQCLLLPQDPVSHLSIEPLVTMLVEAWERQKKTTDDSERSPLCARASVRSFCRRFEGLSSLLQNEEITFDKNFKDDIPLTRQVLQLQSLAADLDHNAEVLSAVNQQMSSQDSPTWLPGRTPGAFRPEPLETRPHVQGGEASKSEEGAQGQSKRVRGPAVSAEAEIRWQDQPKANRGTQEHTSAPASSAGAIGAGKFLQKVDQSRRLAGGSAVHCDEASSTSTPSGALESRQCSRKPVRNTGLCAQRSGKATPPSLMMEPEDPAPENKTKPADAVTVVDVDLGSRPLLKRRRAIDTQAG</sequence>
<feature type="region of interest" description="Disordered" evidence="1">
    <location>
        <begin position="378"/>
        <end position="450"/>
    </location>
</feature>
<proteinExistence type="predicted"/>
<dbReference type="Gene3D" id="3.40.140.10">
    <property type="entry name" value="Cytidine Deaminase, domain 2"/>
    <property type="match status" value="1"/>
</dbReference>
<organism evidence="2 3">
    <name type="scientific">Effrenium voratum</name>
    <dbReference type="NCBI Taxonomy" id="2562239"/>
    <lineage>
        <taxon>Eukaryota</taxon>
        <taxon>Sar</taxon>
        <taxon>Alveolata</taxon>
        <taxon>Dinophyceae</taxon>
        <taxon>Suessiales</taxon>
        <taxon>Symbiodiniaceae</taxon>
        <taxon>Effrenium</taxon>
    </lineage>
</organism>
<evidence type="ECO:0000313" key="2">
    <source>
        <dbReference type="EMBL" id="CAJ1386569.1"/>
    </source>
</evidence>
<keyword evidence="3" id="KW-1185">Reference proteome</keyword>
<accession>A0AA36IHS5</accession>
<comment type="caution">
    <text evidence="2">The sequence shown here is derived from an EMBL/GenBank/DDBJ whole genome shotgun (WGS) entry which is preliminary data.</text>
</comment>
<protein>
    <submittedName>
        <fullName evidence="2">Uncharacterized protein</fullName>
    </submittedName>
</protein>
<feature type="region of interest" description="Disordered" evidence="1">
    <location>
        <begin position="278"/>
        <end position="363"/>
    </location>
</feature>
<gene>
    <name evidence="2" type="ORF">EVOR1521_LOCUS12846</name>
</gene>
<evidence type="ECO:0000256" key="1">
    <source>
        <dbReference type="SAM" id="MobiDB-lite"/>
    </source>
</evidence>
<dbReference type="AlphaFoldDB" id="A0AA36IHS5"/>
<name>A0AA36IHS5_9DINO</name>
<dbReference type="EMBL" id="CAUJNA010001380">
    <property type="protein sequence ID" value="CAJ1386569.1"/>
    <property type="molecule type" value="Genomic_DNA"/>
</dbReference>
<evidence type="ECO:0000313" key="3">
    <source>
        <dbReference type="Proteomes" id="UP001178507"/>
    </source>
</evidence>
<reference evidence="2" key="1">
    <citation type="submission" date="2023-08" db="EMBL/GenBank/DDBJ databases">
        <authorList>
            <person name="Chen Y."/>
            <person name="Shah S."/>
            <person name="Dougan E. K."/>
            <person name="Thang M."/>
            <person name="Chan C."/>
        </authorList>
    </citation>
    <scope>NUCLEOTIDE SEQUENCE</scope>
</reference>